<keyword evidence="1" id="KW-0812">Transmembrane</keyword>
<protein>
    <submittedName>
        <fullName evidence="3">Uncharacterized protein</fullName>
    </submittedName>
</protein>
<name>A0A9W6BQ58_9CHLO</name>
<gene>
    <name evidence="3" type="primary">PLESTMB000092</name>
    <name evidence="3" type="ORF">PLESTB_001079800</name>
</gene>
<feature type="chain" id="PRO_5040919694" evidence="2">
    <location>
        <begin position="19"/>
        <end position="289"/>
    </location>
</feature>
<evidence type="ECO:0000313" key="3">
    <source>
        <dbReference type="EMBL" id="GLC56207.1"/>
    </source>
</evidence>
<dbReference type="Proteomes" id="UP001165080">
    <property type="component" value="Unassembled WGS sequence"/>
</dbReference>
<dbReference type="InterPro" id="IPR052994">
    <property type="entry name" value="Tiny_macrocysts_regulators"/>
</dbReference>
<reference evidence="3 4" key="1">
    <citation type="journal article" date="2023" name="Commun. Biol.">
        <title>Reorganization of the ancestral sex-determining regions during the evolution of trioecy in Pleodorina starrii.</title>
        <authorList>
            <person name="Takahashi K."/>
            <person name="Suzuki S."/>
            <person name="Kawai-Toyooka H."/>
            <person name="Yamamoto K."/>
            <person name="Hamaji T."/>
            <person name="Ootsuki R."/>
            <person name="Yamaguchi H."/>
            <person name="Kawachi M."/>
            <person name="Higashiyama T."/>
            <person name="Nozaki H."/>
        </authorList>
    </citation>
    <scope>NUCLEOTIDE SEQUENCE [LARGE SCALE GENOMIC DNA]</scope>
    <source>
        <strain evidence="3 4">NIES-4479</strain>
    </source>
</reference>
<comment type="caution">
    <text evidence="3">The sequence shown here is derived from an EMBL/GenBank/DDBJ whole genome shotgun (WGS) entry which is preliminary data.</text>
</comment>
<sequence length="289" mass="32321">MVTLLVVNCGLCVWVTWCFKEQKFPVVWPVKVEVNLLTKRPSALGHSGPEVMAFGIKVVLTLVRVLVGYARVEAVFYLGLTLTLAWQYLRWNPHLVNWVNCLKGGVSVAMVWCSVALVLLVFHPGVKQQDMTKWADSMTLTLLSGLVPAFLLGAIASWHMIRYMTNTALTALATAKPDAPLKEICQNIESPKDVEVIARCCRVWEDRYNLDATAVNKARQVIQAGLAMFPNSAYMVLLHGNFMIDVLGVSQSGSRRIEDARKLDPNLMCRFMMFVRHQQASVGIFGRLP</sequence>
<evidence type="ECO:0000313" key="4">
    <source>
        <dbReference type="Proteomes" id="UP001165080"/>
    </source>
</evidence>
<feature type="transmembrane region" description="Helical" evidence="1">
    <location>
        <begin position="138"/>
        <end position="161"/>
    </location>
</feature>
<keyword evidence="1" id="KW-1133">Transmembrane helix</keyword>
<dbReference type="EMBL" id="BRXU01000015">
    <property type="protein sequence ID" value="GLC56207.1"/>
    <property type="molecule type" value="Genomic_DNA"/>
</dbReference>
<organism evidence="3 4">
    <name type="scientific">Pleodorina starrii</name>
    <dbReference type="NCBI Taxonomy" id="330485"/>
    <lineage>
        <taxon>Eukaryota</taxon>
        <taxon>Viridiplantae</taxon>
        <taxon>Chlorophyta</taxon>
        <taxon>core chlorophytes</taxon>
        <taxon>Chlorophyceae</taxon>
        <taxon>CS clade</taxon>
        <taxon>Chlamydomonadales</taxon>
        <taxon>Volvocaceae</taxon>
        <taxon>Pleodorina</taxon>
    </lineage>
</organism>
<dbReference type="PANTHER" id="PTHR31600:SF2">
    <property type="entry name" value="GAMETE ENRICHED GENE 10 PROTEIN-RELATED"/>
    <property type="match status" value="1"/>
</dbReference>
<proteinExistence type="predicted"/>
<evidence type="ECO:0000256" key="1">
    <source>
        <dbReference type="SAM" id="Phobius"/>
    </source>
</evidence>
<evidence type="ECO:0000256" key="2">
    <source>
        <dbReference type="SAM" id="SignalP"/>
    </source>
</evidence>
<dbReference type="PANTHER" id="PTHR31600">
    <property type="entry name" value="TINY MACROCYSTS PROTEIN B-RELATED"/>
    <property type="match status" value="1"/>
</dbReference>
<keyword evidence="4" id="KW-1185">Reference proteome</keyword>
<feature type="transmembrane region" description="Helical" evidence="1">
    <location>
        <begin position="74"/>
        <end position="89"/>
    </location>
</feature>
<feature type="signal peptide" evidence="2">
    <location>
        <begin position="1"/>
        <end position="18"/>
    </location>
</feature>
<dbReference type="AlphaFoldDB" id="A0A9W6BQ58"/>
<accession>A0A9W6BQ58</accession>
<feature type="transmembrane region" description="Helical" evidence="1">
    <location>
        <begin position="109"/>
        <end position="126"/>
    </location>
</feature>
<keyword evidence="1" id="KW-0472">Membrane</keyword>
<keyword evidence="2" id="KW-0732">Signal</keyword>